<evidence type="ECO:0000256" key="1">
    <source>
        <dbReference type="SAM" id="Phobius"/>
    </source>
</evidence>
<organism evidence="2 3">
    <name type="scientific">Agaribacter marinus</name>
    <dbReference type="NCBI Taxonomy" id="1431249"/>
    <lineage>
        <taxon>Bacteria</taxon>
        <taxon>Pseudomonadati</taxon>
        <taxon>Pseudomonadota</taxon>
        <taxon>Gammaproteobacteria</taxon>
        <taxon>Alteromonadales</taxon>
        <taxon>Alteromonadaceae</taxon>
        <taxon>Agaribacter</taxon>
    </lineage>
</organism>
<keyword evidence="1" id="KW-0472">Membrane</keyword>
<keyword evidence="1" id="KW-1133">Transmembrane helix</keyword>
<dbReference type="EMBL" id="BSOT01000005">
    <property type="protein sequence ID" value="GLR69524.1"/>
    <property type="molecule type" value="Genomic_DNA"/>
</dbReference>
<dbReference type="InterPro" id="IPR005625">
    <property type="entry name" value="PepSY-ass_TM"/>
</dbReference>
<protein>
    <recommendedName>
        <fullName evidence="4">Iron-regulated membrane protein</fullName>
    </recommendedName>
</protein>
<evidence type="ECO:0000313" key="3">
    <source>
        <dbReference type="Proteomes" id="UP001156601"/>
    </source>
</evidence>
<dbReference type="Proteomes" id="UP001156601">
    <property type="component" value="Unassembled WGS sequence"/>
</dbReference>
<proteinExistence type="predicted"/>
<feature type="transmembrane region" description="Helical" evidence="1">
    <location>
        <begin position="352"/>
        <end position="371"/>
    </location>
</feature>
<feature type="transmembrane region" description="Helical" evidence="1">
    <location>
        <begin position="164"/>
        <end position="185"/>
    </location>
</feature>
<keyword evidence="1" id="KW-0812">Transmembrane</keyword>
<dbReference type="PANTHER" id="PTHR34219">
    <property type="entry name" value="IRON-REGULATED INNER MEMBRANE PROTEIN-RELATED"/>
    <property type="match status" value="1"/>
</dbReference>
<evidence type="ECO:0000313" key="2">
    <source>
        <dbReference type="EMBL" id="GLR69524.1"/>
    </source>
</evidence>
<name>A0AA37SVK6_9ALTE</name>
<dbReference type="PANTHER" id="PTHR34219:SF8">
    <property type="entry name" value="PEPSY DOMAIN-CONTAINING PROTEIN"/>
    <property type="match status" value="1"/>
</dbReference>
<feature type="transmembrane region" description="Helical" evidence="1">
    <location>
        <begin position="116"/>
        <end position="138"/>
    </location>
</feature>
<evidence type="ECO:0008006" key="4">
    <source>
        <dbReference type="Google" id="ProtNLM"/>
    </source>
</evidence>
<comment type="caution">
    <text evidence="2">The sequence shown here is derived from an EMBL/GenBank/DDBJ whole genome shotgun (WGS) entry which is preliminary data.</text>
</comment>
<feature type="transmembrane region" description="Helical" evidence="1">
    <location>
        <begin position="310"/>
        <end position="331"/>
    </location>
</feature>
<gene>
    <name evidence="2" type="ORF">GCM10007852_04320</name>
</gene>
<reference evidence="2" key="2">
    <citation type="submission" date="2023-01" db="EMBL/GenBank/DDBJ databases">
        <title>Draft genome sequence of Agaribacter marinus strain NBRC 110023.</title>
        <authorList>
            <person name="Sun Q."/>
            <person name="Mori K."/>
        </authorList>
    </citation>
    <scope>NUCLEOTIDE SEQUENCE</scope>
    <source>
        <strain evidence="2">NBRC 110023</strain>
    </source>
</reference>
<reference evidence="2" key="1">
    <citation type="journal article" date="2014" name="Int. J. Syst. Evol. Microbiol.">
        <title>Complete genome sequence of Corynebacterium casei LMG S-19264T (=DSM 44701T), isolated from a smear-ripened cheese.</title>
        <authorList>
            <consortium name="US DOE Joint Genome Institute (JGI-PGF)"/>
            <person name="Walter F."/>
            <person name="Albersmeier A."/>
            <person name="Kalinowski J."/>
            <person name="Ruckert C."/>
        </authorList>
    </citation>
    <scope>NUCLEOTIDE SEQUENCE</scope>
    <source>
        <strain evidence="2">NBRC 110023</strain>
    </source>
</reference>
<dbReference type="AlphaFoldDB" id="A0AA37SVK6"/>
<accession>A0AA37SVK6</accession>
<dbReference type="Pfam" id="PF03929">
    <property type="entry name" value="PepSY_TM"/>
    <property type="match status" value="1"/>
</dbReference>
<keyword evidence="3" id="KW-1185">Reference proteome</keyword>
<sequence>MFIVCVTGTLAVISHEVDWLINSKLRIEAQSNQAIDWEAMYANIQREYPNNTSIALNAPLYSNFASIATVNDAERGVLRVFVNPYTGEVLGDAAWYASFQRVVRDLHRYLLAPKGGIYLVGPLGVILLISTITALFFYKRWWRGFFKIRLNNGSRAFWGSLHKVIGLWSLWFLLLIGITGTWYLVEGIMSDAGMRIQHERVLIDEDVLSKRPFMVEHIPVSEVITIATQQFEHFSPNIIVIPRNQTSPIYVGGYADALLSRPRANAVYIDPVSGDVLNVITTKGASALLNWVDMADSLHFGNFAGLVVKLIWLVFGVLLCMMSASGIVVFVKRIQNRRDEGWVKTILGGARFLTYILLLVPLIFGSTIWLYSQNAIAFVLQEQEVLLLVEGDGEFPSATMYIGTKDENTVVHVSFNCASACLPKKHRLELVFSNGDAKKFKSGFSGFRGAPSAVFATSKVPTISHVSVTMDNQEVFQLKPTTRITTDE</sequence>